<reference evidence="3" key="1">
    <citation type="submission" date="2017-02" db="UniProtKB">
        <authorList>
            <consortium name="WormBaseParasite"/>
        </authorList>
    </citation>
    <scope>IDENTIFICATION</scope>
</reference>
<evidence type="ECO:0000313" key="1">
    <source>
        <dbReference type="EMBL" id="VDL66641.1"/>
    </source>
</evidence>
<protein>
    <submittedName>
        <fullName evidence="3">Peptidase A1 domain-containing protein</fullName>
    </submittedName>
</protein>
<dbReference type="WBParaSite" id="NBR_0000305101-mRNA-1">
    <property type="protein sequence ID" value="NBR_0000305101-mRNA-1"/>
    <property type="gene ID" value="NBR_0000305101"/>
</dbReference>
<accession>A0A0N4XKJ9</accession>
<proteinExistence type="predicted"/>
<evidence type="ECO:0000313" key="2">
    <source>
        <dbReference type="Proteomes" id="UP000271162"/>
    </source>
</evidence>
<dbReference type="Proteomes" id="UP000271162">
    <property type="component" value="Unassembled WGS sequence"/>
</dbReference>
<keyword evidence="2" id="KW-1185">Reference proteome</keyword>
<dbReference type="EMBL" id="UYSL01004129">
    <property type="protein sequence ID" value="VDL66641.1"/>
    <property type="molecule type" value="Genomic_DNA"/>
</dbReference>
<gene>
    <name evidence="1" type="ORF">NBR_LOCUS3052</name>
</gene>
<sequence>MVCAFITSDGKTPLFFVDSGARINTEIYL</sequence>
<reference evidence="1 2" key="2">
    <citation type="submission" date="2018-11" db="EMBL/GenBank/DDBJ databases">
        <authorList>
            <consortium name="Pathogen Informatics"/>
        </authorList>
    </citation>
    <scope>NUCLEOTIDE SEQUENCE [LARGE SCALE GENOMIC DNA]</scope>
</reference>
<organism evidence="3">
    <name type="scientific">Nippostrongylus brasiliensis</name>
    <name type="common">Rat hookworm</name>
    <dbReference type="NCBI Taxonomy" id="27835"/>
    <lineage>
        <taxon>Eukaryota</taxon>
        <taxon>Metazoa</taxon>
        <taxon>Ecdysozoa</taxon>
        <taxon>Nematoda</taxon>
        <taxon>Chromadorea</taxon>
        <taxon>Rhabditida</taxon>
        <taxon>Rhabditina</taxon>
        <taxon>Rhabditomorpha</taxon>
        <taxon>Strongyloidea</taxon>
        <taxon>Heligmosomidae</taxon>
        <taxon>Nippostrongylus</taxon>
    </lineage>
</organism>
<evidence type="ECO:0000313" key="3">
    <source>
        <dbReference type="WBParaSite" id="NBR_0000305101-mRNA-1"/>
    </source>
</evidence>
<name>A0A0N4XKJ9_NIPBR</name>
<dbReference type="AlphaFoldDB" id="A0A0N4XKJ9"/>